<dbReference type="InterPro" id="IPR007734">
    <property type="entry name" value="Heparan_SO4_2-O-STrfase"/>
</dbReference>
<evidence type="ECO:0000256" key="6">
    <source>
        <dbReference type="ARBA" id="ARBA00022989"/>
    </source>
</evidence>
<comment type="caution">
    <text evidence="11">The sequence shown here is derived from an EMBL/GenBank/DDBJ whole genome shotgun (WGS) entry which is preliminary data.</text>
</comment>
<sequence>MMKVISPVRLLVFCMSISVLFCIMVWNYISSQTTYAQRSGNNVNAGVYRFEDPTPSDRDFVVRQLEGINRPEDYFSRIVYNRVGKCGSRSMQAVISVLSKKNNFIFHLSPISNVSHLRLLDLKEEVRLITHLKPPMLYSRHIHYINFAKFGVQAPIYINLIRDPIERFSSSYHYKRYGDARTPVERRRHWAEGEKERSINDCILQNVTECSTGRLWYIVPYFCGQESICQRPSTYSLQRAKQRLLDNYLAVGILEDFQGTLKIFEKLMPYHFKGAPDIWQDISRGTVNNTSTVGKEKIRPEVYAILKERMAMEYEFYNFAVKRFYHVKDQLGIK</sequence>
<keyword evidence="3" id="KW-0808">Transferase</keyword>
<comment type="similarity">
    <text evidence="2">Belongs to the sulfotransferase 3 family.</text>
</comment>
<accession>A0ABP0FWT5</accession>
<keyword evidence="9" id="KW-0325">Glycoprotein</keyword>
<keyword evidence="5" id="KW-0735">Signal-anchor</keyword>
<keyword evidence="12" id="KW-1185">Reference proteome</keyword>
<protein>
    <recommendedName>
        <fullName evidence="13">Uronyl 2-sulfotransferase</fullName>
    </recommendedName>
</protein>
<evidence type="ECO:0000256" key="1">
    <source>
        <dbReference type="ARBA" id="ARBA00004323"/>
    </source>
</evidence>
<proteinExistence type="inferred from homology"/>
<keyword evidence="7" id="KW-0333">Golgi apparatus</keyword>
<name>A0ABP0FWT5_CLALP</name>
<keyword evidence="4 10" id="KW-0812">Transmembrane</keyword>
<dbReference type="InterPro" id="IPR027417">
    <property type="entry name" value="P-loop_NTPase"/>
</dbReference>
<evidence type="ECO:0000256" key="5">
    <source>
        <dbReference type="ARBA" id="ARBA00022968"/>
    </source>
</evidence>
<evidence type="ECO:0000256" key="7">
    <source>
        <dbReference type="ARBA" id="ARBA00023034"/>
    </source>
</evidence>
<gene>
    <name evidence="11" type="ORF">CVLEPA_LOCUS14117</name>
</gene>
<feature type="transmembrane region" description="Helical" evidence="10">
    <location>
        <begin position="7"/>
        <end position="29"/>
    </location>
</feature>
<evidence type="ECO:0000313" key="12">
    <source>
        <dbReference type="Proteomes" id="UP001642483"/>
    </source>
</evidence>
<evidence type="ECO:0000256" key="9">
    <source>
        <dbReference type="ARBA" id="ARBA00023180"/>
    </source>
</evidence>
<dbReference type="Gene3D" id="3.40.50.300">
    <property type="entry name" value="P-loop containing nucleotide triphosphate hydrolases"/>
    <property type="match status" value="1"/>
</dbReference>
<evidence type="ECO:0000256" key="10">
    <source>
        <dbReference type="SAM" id="Phobius"/>
    </source>
</evidence>
<comment type="subcellular location">
    <subcellularLocation>
        <location evidence="1">Golgi apparatus membrane</location>
        <topology evidence="1">Single-pass type II membrane protein</topology>
    </subcellularLocation>
</comment>
<reference evidence="11 12" key="1">
    <citation type="submission" date="2024-02" db="EMBL/GenBank/DDBJ databases">
        <authorList>
            <person name="Daric V."/>
            <person name="Darras S."/>
        </authorList>
    </citation>
    <scope>NUCLEOTIDE SEQUENCE [LARGE SCALE GENOMIC DNA]</scope>
</reference>
<dbReference type="SUPFAM" id="SSF52540">
    <property type="entry name" value="P-loop containing nucleoside triphosphate hydrolases"/>
    <property type="match status" value="1"/>
</dbReference>
<dbReference type="EMBL" id="CAWYQH010000096">
    <property type="protein sequence ID" value="CAK8682999.1"/>
    <property type="molecule type" value="Genomic_DNA"/>
</dbReference>
<dbReference type="Proteomes" id="UP001642483">
    <property type="component" value="Unassembled WGS sequence"/>
</dbReference>
<evidence type="ECO:0000256" key="2">
    <source>
        <dbReference type="ARBA" id="ARBA00010569"/>
    </source>
</evidence>
<evidence type="ECO:0000256" key="8">
    <source>
        <dbReference type="ARBA" id="ARBA00023136"/>
    </source>
</evidence>
<dbReference type="PANTHER" id="PTHR12129:SF15">
    <property type="entry name" value="URONYL 2-SULFOTRANSFERASE"/>
    <property type="match status" value="1"/>
</dbReference>
<dbReference type="Pfam" id="PF03567">
    <property type="entry name" value="Sulfotransfer_2"/>
    <property type="match status" value="1"/>
</dbReference>
<evidence type="ECO:0000256" key="4">
    <source>
        <dbReference type="ARBA" id="ARBA00022692"/>
    </source>
</evidence>
<keyword evidence="8 10" id="KW-0472">Membrane</keyword>
<evidence type="ECO:0008006" key="13">
    <source>
        <dbReference type="Google" id="ProtNLM"/>
    </source>
</evidence>
<dbReference type="PANTHER" id="PTHR12129">
    <property type="entry name" value="HEPARAN SULFATE 2-O-SULFOTRANSFERASE"/>
    <property type="match status" value="1"/>
</dbReference>
<evidence type="ECO:0000256" key="3">
    <source>
        <dbReference type="ARBA" id="ARBA00022679"/>
    </source>
</evidence>
<keyword evidence="6 10" id="KW-1133">Transmembrane helix</keyword>
<evidence type="ECO:0000313" key="11">
    <source>
        <dbReference type="EMBL" id="CAK8682999.1"/>
    </source>
</evidence>
<dbReference type="InterPro" id="IPR005331">
    <property type="entry name" value="Sulfotransferase"/>
</dbReference>
<organism evidence="11 12">
    <name type="scientific">Clavelina lepadiformis</name>
    <name type="common">Light-bulb sea squirt</name>
    <name type="synonym">Ascidia lepadiformis</name>
    <dbReference type="NCBI Taxonomy" id="159417"/>
    <lineage>
        <taxon>Eukaryota</taxon>
        <taxon>Metazoa</taxon>
        <taxon>Chordata</taxon>
        <taxon>Tunicata</taxon>
        <taxon>Ascidiacea</taxon>
        <taxon>Aplousobranchia</taxon>
        <taxon>Clavelinidae</taxon>
        <taxon>Clavelina</taxon>
    </lineage>
</organism>